<evidence type="ECO:0000313" key="2">
    <source>
        <dbReference type="Proteomes" id="UP000676967"/>
    </source>
</evidence>
<organism evidence="1 2">
    <name type="scientific">Actinoplanes ianthinogenes</name>
    <dbReference type="NCBI Taxonomy" id="122358"/>
    <lineage>
        <taxon>Bacteria</taxon>
        <taxon>Bacillati</taxon>
        <taxon>Actinomycetota</taxon>
        <taxon>Actinomycetes</taxon>
        <taxon>Micromonosporales</taxon>
        <taxon>Micromonosporaceae</taxon>
        <taxon>Actinoplanes</taxon>
    </lineage>
</organism>
<evidence type="ECO:0008006" key="3">
    <source>
        <dbReference type="Google" id="ProtNLM"/>
    </source>
</evidence>
<accession>A0ABM7M4P2</accession>
<dbReference type="EMBL" id="AP023356">
    <property type="protein sequence ID" value="BCJ46543.1"/>
    <property type="molecule type" value="Genomic_DNA"/>
</dbReference>
<name>A0ABM7M4P2_9ACTN</name>
<keyword evidence="2" id="KW-1185">Reference proteome</keyword>
<protein>
    <recommendedName>
        <fullName evidence="3">Regulator component</fullName>
    </recommendedName>
</protein>
<reference evidence="1 2" key="1">
    <citation type="submission" date="2020-08" db="EMBL/GenBank/DDBJ databases">
        <title>Whole genome shotgun sequence of Actinoplanes ianthinogenes NBRC 13996.</title>
        <authorList>
            <person name="Komaki H."/>
            <person name="Tamura T."/>
        </authorList>
    </citation>
    <scope>NUCLEOTIDE SEQUENCE [LARGE SCALE GENOMIC DNA]</scope>
    <source>
        <strain evidence="1 2">NBRC 13996</strain>
    </source>
</reference>
<proteinExistence type="predicted"/>
<gene>
    <name evidence="1" type="ORF">Aiant_72000</name>
</gene>
<evidence type="ECO:0000313" key="1">
    <source>
        <dbReference type="EMBL" id="BCJ46543.1"/>
    </source>
</evidence>
<dbReference type="Proteomes" id="UP000676967">
    <property type="component" value="Chromosome"/>
</dbReference>
<sequence>MEGLRRRCERRLRGIRVPHPFDLDLFSAEVAARRGRPLHRRPLSGLGSGAPCGLWLATPSADYVFYDPGTTPLHAEHIVLHEIAHILCDHSAGPAFSHLFPDLDPELVVRALGRSGHTTADEREAEMLASMIRTAAMPERDDPLGRFAAALGVHLS</sequence>